<evidence type="ECO:0000259" key="4">
    <source>
        <dbReference type="Pfam" id="PF13690"/>
    </source>
</evidence>
<keyword evidence="2" id="KW-0378">Hydrolase</keyword>
<sequence length="398" mass="43124">MKIDIHSLETYNELARDGAESAADALSELADVPARVEMTDVSLMSSSDLRYEFDGRTFAGVSVSLGSPLSGETVLVFDEDGREAITSNLVPAAGPERLESAVVEVGNIMANGFVSGWADHLDTKIDVSPPSPVEGDGASVLPDPTTADDEYVFVFRSRVRSADSDVDFRILLFPAIDALEELLEDRTGEGISLEKLEVFTEMTKQGAVRATDNLTAMTGLETTVEVNRLNFVSIPDIPAQVGTEQRVGTAVKYTGSPSGYLAILFQPASARRNVDALLSNEHDGDWSERERSALEELCNVTASGFIDGWANVLETSIRHSPPTFISDMGSSIVSPLIADLGRTDNYAFVLDSTIETEDADSLQCQLLALPRRDELEEALEALLVERVTETRADPDDHF</sequence>
<dbReference type="AlphaFoldDB" id="A0A3N6M443"/>
<dbReference type="OrthoDB" id="182374at2157"/>
<dbReference type="InterPro" id="IPR050992">
    <property type="entry name" value="CheZ_family_phosphatases"/>
</dbReference>
<dbReference type="InterPro" id="IPR028976">
    <property type="entry name" value="CheC-like_sf"/>
</dbReference>
<dbReference type="EMBL" id="REFY01000006">
    <property type="protein sequence ID" value="RQG86917.1"/>
    <property type="molecule type" value="Genomic_DNA"/>
</dbReference>
<proteinExistence type="predicted"/>
<dbReference type="CDD" id="cd17911">
    <property type="entry name" value="CheC_ClassIII"/>
    <property type="match status" value="2"/>
</dbReference>
<feature type="domain" description="CheC-like protein" evidence="3">
    <location>
        <begin position="99"/>
        <end position="131"/>
    </location>
</feature>
<dbReference type="Proteomes" id="UP000273828">
    <property type="component" value="Unassembled WGS sequence"/>
</dbReference>
<organism evidence="5 6">
    <name type="scientific">Natrarchaeobius halalkaliphilus</name>
    <dbReference type="NCBI Taxonomy" id="1679091"/>
    <lineage>
        <taxon>Archaea</taxon>
        <taxon>Methanobacteriati</taxon>
        <taxon>Methanobacteriota</taxon>
        <taxon>Stenosarchaea group</taxon>
        <taxon>Halobacteria</taxon>
        <taxon>Halobacteriales</taxon>
        <taxon>Natrialbaceae</taxon>
        <taxon>Natrarchaeobius</taxon>
    </lineage>
</organism>
<dbReference type="GO" id="GO:0006935">
    <property type="term" value="P:chemotaxis"/>
    <property type="evidence" value="ECO:0007669"/>
    <property type="project" value="UniProtKB-KW"/>
</dbReference>
<dbReference type="Pfam" id="PF04509">
    <property type="entry name" value="CheC"/>
    <property type="match status" value="1"/>
</dbReference>
<gene>
    <name evidence="5" type="ORF">EA462_14755</name>
</gene>
<evidence type="ECO:0000259" key="3">
    <source>
        <dbReference type="Pfam" id="PF04509"/>
    </source>
</evidence>
<evidence type="ECO:0000256" key="1">
    <source>
        <dbReference type="ARBA" id="ARBA00022500"/>
    </source>
</evidence>
<reference evidence="5 6" key="1">
    <citation type="submission" date="2018-10" db="EMBL/GenBank/DDBJ databases">
        <title>Natrarchaeobius chitinivorans gen. nov., sp. nov., and Natrarchaeobius haloalkaliphilus sp. nov., alkaliphilic, chitin-utilizing haloarchaea from hypersaline alkaline lakes.</title>
        <authorList>
            <person name="Sorokin D.Y."/>
            <person name="Elcheninov A.G."/>
            <person name="Kostrikina N.A."/>
            <person name="Bale N.J."/>
            <person name="Sinninghe Damste J.S."/>
            <person name="Khijniak T.V."/>
            <person name="Kublanov I.V."/>
            <person name="Toshchakov S.V."/>
        </authorList>
    </citation>
    <scope>NUCLEOTIDE SEQUENCE [LARGE SCALE GENOMIC DNA]</scope>
    <source>
        <strain evidence="5 6">AArcht-Sl</strain>
    </source>
</reference>
<comment type="caution">
    <text evidence="5">The sequence shown here is derived from an EMBL/GenBank/DDBJ whole genome shotgun (WGS) entry which is preliminary data.</text>
</comment>
<keyword evidence="1" id="KW-0145">Chemotaxis</keyword>
<dbReference type="SUPFAM" id="SSF103039">
    <property type="entry name" value="CheC-like"/>
    <property type="match status" value="2"/>
</dbReference>
<dbReference type="InterPro" id="IPR007597">
    <property type="entry name" value="CheC"/>
</dbReference>
<feature type="domain" description="Chemotaxis phosphatase CheX-like" evidence="4">
    <location>
        <begin position="248"/>
        <end position="333"/>
    </location>
</feature>
<dbReference type="PANTHER" id="PTHR43693:SF1">
    <property type="entry name" value="PROTEIN PHOSPHATASE CHEZ"/>
    <property type="match status" value="1"/>
</dbReference>
<evidence type="ECO:0000313" key="6">
    <source>
        <dbReference type="Proteomes" id="UP000273828"/>
    </source>
</evidence>
<protein>
    <submittedName>
        <fullName evidence="5">Chemotaxis protein CheA</fullName>
    </submittedName>
</protein>
<accession>A0A3N6M443</accession>
<keyword evidence="6" id="KW-1185">Reference proteome</keyword>
<dbReference type="RefSeq" id="WP_124179315.1">
    <property type="nucleotide sequence ID" value="NZ_REFY01000006.1"/>
</dbReference>
<evidence type="ECO:0000256" key="2">
    <source>
        <dbReference type="ARBA" id="ARBA00022801"/>
    </source>
</evidence>
<name>A0A3N6M443_9EURY</name>
<dbReference type="InterPro" id="IPR028051">
    <property type="entry name" value="CheX-like_dom"/>
</dbReference>
<dbReference type="Gene3D" id="3.40.1550.10">
    <property type="entry name" value="CheC-like"/>
    <property type="match status" value="2"/>
</dbReference>
<dbReference type="Pfam" id="PF13690">
    <property type="entry name" value="CheX"/>
    <property type="match status" value="1"/>
</dbReference>
<evidence type="ECO:0000313" key="5">
    <source>
        <dbReference type="EMBL" id="RQG86917.1"/>
    </source>
</evidence>
<dbReference type="PANTHER" id="PTHR43693">
    <property type="entry name" value="PROTEIN PHOSPHATASE CHEZ"/>
    <property type="match status" value="1"/>
</dbReference>
<dbReference type="GO" id="GO:0016787">
    <property type="term" value="F:hydrolase activity"/>
    <property type="evidence" value="ECO:0007669"/>
    <property type="project" value="UniProtKB-KW"/>
</dbReference>